<dbReference type="GO" id="GO:0006357">
    <property type="term" value="P:regulation of transcription by RNA polymerase II"/>
    <property type="evidence" value="ECO:0007669"/>
    <property type="project" value="TreeGrafter"/>
</dbReference>
<comment type="caution">
    <text evidence="2">The sequence shown here is derived from an EMBL/GenBank/DDBJ whole genome shotgun (WGS) entry which is preliminary data.</text>
</comment>
<gene>
    <name evidence="2" type="ORF">CTI12_AA192350</name>
</gene>
<dbReference type="Pfam" id="PF12767">
    <property type="entry name" value="SAGA-Tad1"/>
    <property type="match status" value="1"/>
</dbReference>
<proteinExistence type="predicted"/>
<feature type="compositionally biased region" description="Basic and acidic residues" evidence="1">
    <location>
        <begin position="137"/>
        <end position="148"/>
    </location>
</feature>
<dbReference type="OrthoDB" id="10264870at2759"/>
<dbReference type="Proteomes" id="UP000245207">
    <property type="component" value="Unassembled WGS sequence"/>
</dbReference>
<feature type="region of interest" description="Disordered" evidence="1">
    <location>
        <begin position="121"/>
        <end position="194"/>
    </location>
</feature>
<dbReference type="PANTHER" id="PTHR21277:SF35">
    <property type="entry name" value="TRANSCRIPTIONAL COACTIVATOR HFI1_TRANSCRIPTIONAL ADAPTER 1-RELATED"/>
    <property type="match status" value="1"/>
</dbReference>
<evidence type="ECO:0000313" key="3">
    <source>
        <dbReference type="Proteomes" id="UP000245207"/>
    </source>
</evidence>
<name>A0A2U1P4V1_ARTAN</name>
<evidence type="ECO:0000256" key="1">
    <source>
        <dbReference type="SAM" id="MobiDB-lite"/>
    </source>
</evidence>
<protein>
    <submittedName>
        <fullName evidence="2">Transcriptional coactivator Hfi1/Transcriptional adapter 1</fullName>
    </submittedName>
</protein>
<dbReference type="GO" id="GO:0003713">
    <property type="term" value="F:transcription coactivator activity"/>
    <property type="evidence" value="ECO:0007669"/>
    <property type="project" value="TreeGrafter"/>
</dbReference>
<dbReference type="EMBL" id="PKPP01001674">
    <property type="protein sequence ID" value="PWA80779.1"/>
    <property type="molecule type" value="Genomic_DNA"/>
</dbReference>
<sequence length="397" mass="43451">MQPPQQDSCMNPAEIKGQLVKKIGLERSKQYLDYLNQFLSLKLSKGEFDKLCIKTVGKDNIRLHNQLIHAVLTNACTRKVPPGVDNDSLQTVGSRKPLDGVYHQNGSYNAVVTPVTSPLGLPNGDILPPSPRKARSGPRERRVMDRKSALAPNGKTNFMSFSSSVPQSGDSASPDTRGVVHHQEPVKQVENGDFVGVQRVEQAEALGRKDGKGVSVSDRISLHAPLGVPFCPVSIGGASRALPSGSTSKCVGDLHIDGLLETATLKEHMEQIATPYGLQQVSMDCANMVNRGLDVYLKGLIRSCTEVNGGGSVYEQTKGSSVNHPTHMKSLNGVRLGHHQIQSGGWPLHVMQEQEPKPKRLVTMLDFRVAMELNYKQLGEDWSILMEKIHCTHDFEE</sequence>
<feature type="compositionally biased region" description="Polar residues" evidence="1">
    <location>
        <begin position="154"/>
        <end position="174"/>
    </location>
</feature>
<reference evidence="2 3" key="1">
    <citation type="journal article" date="2018" name="Mol. Plant">
        <title>The genome of Artemisia annua provides insight into the evolution of Asteraceae family and artemisinin biosynthesis.</title>
        <authorList>
            <person name="Shen Q."/>
            <person name="Zhang L."/>
            <person name="Liao Z."/>
            <person name="Wang S."/>
            <person name="Yan T."/>
            <person name="Shi P."/>
            <person name="Liu M."/>
            <person name="Fu X."/>
            <person name="Pan Q."/>
            <person name="Wang Y."/>
            <person name="Lv Z."/>
            <person name="Lu X."/>
            <person name="Zhang F."/>
            <person name="Jiang W."/>
            <person name="Ma Y."/>
            <person name="Chen M."/>
            <person name="Hao X."/>
            <person name="Li L."/>
            <person name="Tang Y."/>
            <person name="Lv G."/>
            <person name="Zhou Y."/>
            <person name="Sun X."/>
            <person name="Brodelius P.E."/>
            <person name="Rose J.K.C."/>
            <person name="Tang K."/>
        </authorList>
    </citation>
    <scope>NUCLEOTIDE SEQUENCE [LARGE SCALE GENOMIC DNA]</scope>
    <source>
        <strain evidence="3">cv. Huhao1</strain>
        <tissue evidence="2">Leaf</tissue>
    </source>
</reference>
<dbReference type="AlphaFoldDB" id="A0A2U1P4V1"/>
<dbReference type="GO" id="GO:0000124">
    <property type="term" value="C:SAGA complex"/>
    <property type="evidence" value="ECO:0007669"/>
    <property type="project" value="TreeGrafter"/>
</dbReference>
<dbReference type="InterPro" id="IPR024738">
    <property type="entry name" value="Hfi1/Tada1"/>
</dbReference>
<dbReference type="PANTHER" id="PTHR21277">
    <property type="entry name" value="TRANSCRIPTIONAL ADAPTER 1"/>
    <property type="match status" value="1"/>
</dbReference>
<accession>A0A2U1P4V1</accession>
<evidence type="ECO:0000313" key="2">
    <source>
        <dbReference type="EMBL" id="PWA80779.1"/>
    </source>
</evidence>
<keyword evidence="3" id="KW-1185">Reference proteome</keyword>
<organism evidence="2 3">
    <name type="scientific">Artemisia annua</name>
    <name type="common">Sweet wormwood</name>
    <dbReference type="NCBI Taxonomy" id="35608"/>
    <lineage>
        <taxon>Eukaryota</taxon>
        <taxon>Viridiplantae</taxon>
        <taxon>Streptophyta</taxon>
        <taxon>Embryophyta</taxon>
        <taxon>Tracheophyta</taxon>
        <taxon>Spermatophyta</taxon>
        <taxon>Magnoliopsida</taxon>
        <taxon>eudicotyledons</taxon>
        <taxon>Gunneridae</taxon>
        <taxon>Pentapetalae</taxon>
        <taxon>asterids</taxon>
        <taxon>campanulids</taxon>
        <taxon>Asterales</taxon>
        <taxon>Asteraceae</taxon>
        <taxon>Asteroideae</taxon>
        <taxon>Anthemideae</taxon>
        <taxon>Artemisiinae</taxon>
        <taxon>Artemisia</taxon>
    </lineage>
</organism>